<keyword evidence="2" id="KW-0540">Nuclease</keyword>
<keyword evidence="2" id="KW-0378">Hydrolase</keyword>
<dbReference type="InterPro" id="IPR004860">
    <property type="entry name" value="LAGLIDADG_dom"/>
</dbReference>
<organism evidence="2 3">
    <name type="scientific">Chamaesiphon polymorphus CCALA 037</name>
    <dbReference type="NCBI Taxonomy" id="2107692"/>
    <lineage>
        <taxon>Bacteria</taxon>
        <taxon>Bacillati</taxon>
        <taxon>Cyanobacteriota</taxon>
        <taxon>Cyanophyceae</taxon>
        <taxon>Gomontiellales</taxon>
        <taxon>Chamaesiphonaceae</taxon>
        <taxon>Chamaesiphon</taxon>
    </lineage>
</organism>
<accession>A0A2T1GKZ4</accession>
<keyword evidence="2" id="KW-0255">Endonuclease</keyword>
<proteinExistence type="predicted"/>
<dbReference type="EMBL" id="PVWO01000032">
    <property type="protein sequence ID" value="PSB58524.1"/>
    <property type="molecule type" value="Genomic_DNA"/>
</dbReference>
<feature type="domain" description="Homing endonuclease LAGLIDADG" evidence="1">
    <location>
        <begin position="72"/>
        <end position="108"/>
    </location>
</feature>
<dbReference type="Gene3D" id="3.10.28.10">
    <property type="entry name" value="Homing endonucleases"/>
    <property type="match status" value="1"/>
</dbReference>
<comment type="caution">
    <text evidence="2">The sequence shown here is derived from an EMBL/GenBank/DDBJ whole genome shotgun (WGS) entry which is preliminary data.</text>
</comment>
<reference evidence="2 3" key="1">
    <citation type="submission" date="2018-03" db="EMBL/GenBank/DDBJ databases">
        <title>The ancient ancestry and fast evolution of plastids.</title>
        <authorList>
            <person name="Moore K.R."/>
            <person name="Magnabosco C."/>
            <person name="Momper L."/>
            <person name="Gold D.A."/>
            <person name="Bosak T."/>
            <person name="Fournier G.P."/>
        </authorList>
    </citation>
    <scope>NUCLEOTIDE SEQUENCE [LARGE SCALE GENOMIC DNA]</scope>
    <source>
        <strain evidence="2 3">CCALA 037</strain>
    </source>
</reference>
<dbReference type="InterPro" id="IPR027434">
    <property type="entry name" value="Homing_endonucl"/>
</dbReference>
<protein>
    <submittedName>
        <fullName evidence="2">Endonuclease</fullName>
    </submittedName>
</protein>
<dbReference type="RefSeq" id="WP_106300711.1">
    <property type="nucleotide sequence ID" value="NZ_PVWO01000032.1"/>
</dbReference>
<evidence type="ECO:0000313" key="2">
    <source>
        <dbReference type="EMBL" id="PSB58524.1"/>
    </source>
</evidence>
<keyword evidence="3" id="KW-1185">Reference proteome</keyword>
<name>A0A2T1GKZ4_9CYAN</name>
<dbReference type="GO" id="GO:0004519">
    <property type="term" value="F:endonuclease activity"/>
    <property type="evidence" value="ECO:0007669"/>
    <property type="project" value="UniProtKB-KW"/>
</dbReference>
<dbReference type="AlphaFoldDB" id="A0A2T1GKZ4"/>
<evidence type="ECO:0000313" key="3">
    <source>
        <dbReference type="Proteomes" id="UP000238937"/>
    </source>
</evidence>
<dbReference type="SUPFAM" id="SSF55608">
    <property type="entry name" value="Homing endonucleases"/>
    <property type="match status" value="2"/>
</dbReference>
<dbReference type="Pfam" id="PF14528">
    <property type="entry name" value="LAGLIDADG_3"/>
    <property type="match status" value="1"/>
</dbReference>
<dbReference type="Proteomes" id="UP000238937">
    <property type="component" value="Unassembled WGS sequence"/>
</dbReference>
<gene>
    <name evidence="2" type="ORF">C7B77_04450</name>
</gene>
<dbReference type="OrthoDB" id="961985at2"/>
<evidence type="ECO:0000259" key="1">
    <source>
        <dbReference type="Pfam" id="PF14528"/>
    </source>
</evidence>
<sequence length="259" mass="29685">MATGYLQLNTQQKQAILVAFQSGEECRSIPKILGVSGRSVARVLAEFGVNTKRRNRYTLNESYFDKIDTRIKAYLLGLMAADGCVTSKNYVVLESVDRELVELFARAIEYSGEIREIDRSPHQPHFWINFSSQRLARSLHQWQIITDRMASDSYRFPTAEYLNPYVLGYFDGDGCAYPNKGRSGGLLCIVGSKNFAEELCQVMNMGVTIAHSHNVVYYWRIYSKTNIQKFYDLMYEDPNLGLARKKEKIEQILGSYHRG</sequence>